<dbReference type="EMBL" id="BART01007033">
    <property type="protein sequence ID" value="GAG53738.1"/>
    <property type="molecule type" value="Genomic_DNA"/>
</dbReference>
<gene>
    <name evidence="1" type="ORF">S01H4_16055</name>
</gene>
<evidence type="ECO:0000313" key="1">
    <source>
        <dbReference type="EMBL" id="GAG53738.1"/>
    </source>
</evidence>
<organism evidence="1">
    <name type="scientific">marine sediment metagenome</name>
    <dbReference type="NCBI Taxonomy" id="412755"/>
    <lineage>
        <taxon>unclassified sequences</taxon>
        <taxon>metagenomes</taxon>
        <taxon>ecological metagenomes</taxon>
    </lineage>
</organism>
<reference evidence="1" key="1">
    <citation type="journal article" date="2014" name="Front. Microbiol.">
        <title>High frequency of phylogenetically diverse reductive dehalogenase-homologous genes in deep subseafloor sedimentary metagenomes.</title>
        <authorList>
            <person name="Kawai M."/>
            <person name="Futagami T."/>
            <person name="Toyoda A."/>
            <person name="Takaki Y."/>
            <person name="Nishi S."/>
            <person name="Hori S."/>
            <person name="Arai W."/>
            <person name="Tsubouchi T."/>
            <person name="Morono Y."/>
            <person name="Uchiyama I."/>
            <person name="Ito T."/>
            <person name="Fujiyama A."/>
            <person name="Inagaki F."/>
            <person name="Takami H."/>
        </authorList>
    </citation>
    <scope>NUCLEOTIDE SEQUENCE</scope>
    <source>
        <strain evidence="1">Expedition CK06-06</strain>
    </source>
</reference>
<dbReference type="AlphaFoldDB" id="X0YZP6"/>
<comment type="caution">
    <text evidence="1">The sequence shown here is derived from an EMBL/GenBank/DDBJ whole genome shotgun (WGS) entry which is preliminary data.</text>
</comment>
<evidence type="ECO:0008006" key="2">
    <source>
        <dbReference type="Google" id="ProtNLM"/>
    </source>
</evidence>
<protein>
    <recommendedName>
        <fullName evidence="2">Zinc-ribbon domain-containing protein</fullName>
    </recommendedName>
</protein>
<name>X0YZP6_9ZZZZ</name>
<sequence length="127" mass="14854">MNTVHQVIEIILYIKKRKKSKLCPECGKKLRSPDDIYCISCGAFIGDKKEIFENLMEYAKELVTQGEINYSNKFFMKVVDNWNEAINSYELAKEITPSSEEKMKIEENQNVLREKIRDAFTESGIYK</sequence>
<proteinExistence type="predicted"/>
<accession>X0YZP6</accession>